<evidence type="ECO:0000313" key="3">
    <source>
        <dbReference type="WBParaSite" id="TCNE_0001668501-mRNA-1"/>
    </source>
</evidence>
<organism evidence="2 3">
    <name type="scientific">Toxocara canis</name>
    <name type="common">Canine roundworm</name>
    <dbReference type="NCBI Taxonomy" id="6265"/>
    <lineage>
        <taxon>Eukaryota</taxon>
        <taxon>Metazoa</taxon>
        <taxon>Ecdysozoa</taxon>
        <taxon>Nematoda</taxon>
        <taxon>Chromadorea</taxon>
        <taxon>Rhabditida</taxon>
        <taxon>Spirurina</taxon>
        <taxon>Ascaridomorpha</taxon>
        <taxon>Ascaridoidea</taxon>
        <taxon>Toxocaridae</taxon>
        <taxon>Toxocara</taxon>
    </lineage>
</organism>
<dbReference type="GO" id="GO:0004467">
    <property type="term" value="F:long-chain fatty acid-CoA ligase activity"/>
    <property type="evidence" value="ECO:0007669"/>
    <property type="project" value="TreeGrafter"/>
</dbReference>
<dbReference type="Proteomes" id="UP000050794">
    <property type="component" value="Unassembled WGS sequence"/>
</dbReference>
<proteinExistence type="predicted"/>
<accession>A0A183V7G4</accession>
<keyword evidence="2" id="KW-1185">Reference proteome</keyword>
<evidence type="ECO:0000313" key="2">
    <source>
        <dbReference type="Proteomes" id="UP000050794"/>
    </source>
</evidence>
<dbReference type="GO" id="GO:0016020">
    <property type="term" value="C:membrane"/>
    <property type="evidence" value="ECO:0007669"/>
    <property type="project" value="TreeGrafter"/>
</dbReference>
<dbReference type="WBParaSite" id="TCNE_0001668501-mRNA-1">
    <property type="protein sequence ID" value="TCNE_0001668501-mRNA-1"/>
    <property type="gene ID" value="TCNE_0001668501"/>
</dbReference>
<sequence length="104" mass="11944">LCANADVKKHIFDDMIHVGKREGLCSFEQVKDIYVCWEPFSTENGLLTPTLKSKRLKLKERFASQLSQMSWARKQRQRLLASPPHFCGYGCVRKAYNGVHSQSV</sequence>
<protein>
    <submittedName>
        <fullName evidence="3">Reverse transcriptase domain-containing protein</fullName>
    </submittedName>
</protein>
<dbReference type="PANTHER" id="PTHR43272:SF107">
    <property type="entry name" value="LONG-CHAIN-FATTY-ACID--COA LIGASE 5"/>
    <property type="match status" value="1"/>
</dbReference>
<dbReference type="PANTHER" id="PTHR43272">
    <property type="entry name" value="LONG-CHAIN-FATTY-ACID--COA LIGASE"/>
    <property type="match status" value="1"/>
</dbReference>
<evidence type="ECO:0000256" key="1">
    <source>
        <dbReference type="ARBA" id="ARBA00022598"/>
    </source>
</evidence>
<dbReference type="GO" id="GO:0005783">
    <property type="term" value="C:endoplasmic reticulum"/>
    <property type="evidence" value="ECO:0007669"/>
    <property type="project" value="TreeGrafter"/>
</dbReference>
<dbReference type="AlphaFoldDB" id="A0A183V7G4"/>
<reference evidence="3" key="1">
    <citation type="submission" date="2016-06" db="UniProtKB">
        <authorList>
            <consortium name="WormBaseParasite"/>
        </authorList>
    </citation>
    <scope>IDENTIFICATION</scope>
</reference>
<name>A0A183V7G4_TOXCA</name>
<keyword evidence="1" id="KW-0436">Ligase</keyword>